<dbReference type="RefSeq" id="WP_237028417.1">
    <property type="nucleotide sequence ID" value="NZ_CP015124.1"/>
</dbReference>
<name>A0A1B0ZNP5_9RHOB</name>
<dbReference type="EMBL" id="CP015124">
    <property type="protein sequence ID" value="ANP35777.1"/>
    <property type="molecule type" value="Genomic_DNA"/>
</dbReference>
<dbReference type="Proteomes" id="UP000092565">
    <property type="component" value="Chromosome"/>
</dbReference>
<keyword evidence="2" id="KW-1185">Reference proteome</keyword>
<dbReference type="InterPro" id="IPR028994">
    <property type="entry name" value="Integrin_alpha_N"/>
</dbReference>
<reference evidence="1 2" key="1">
    <citation type="submission" date="2016-04" db="EMBL/GenBank/DDBJ databases">
        <authorList>
            <person name="Evans L.H."/>
            <person name="Alamgir A."/>
            <person name="Owens N."/>
            <person name="Weber N.D."/>
            <person name="Virtaneva K."/>
            <person name="Barbian K."/>
            <person name="Babar A."/>
            <person name="Rosenke K."/>
        </authorList>
    </citation>
    <scope>NUCLEOTIDE SEQUENCE [LARGE SCALE GENOMIC DNA]</scope>
    <source>
        <strain evidence="1 2">JL2886</strain>
    </source>
</reference>
<dbReference type="AlphaFoldDB" id="A0A1B0ZNP5"/>
<protein>
    <recommendedName>
        <fullName evidence="3">VCBS repeat-containing protein</fullName>
    </recommendedName>
</protein>
<proteinExistence type="predicted"/>
<gene>
    <name evidence="1" type="ORF">JL2886_00853</name>
</gene>
<accession>A0A1B0ZNP5</accession>
<dbReference type="PATRIC" id="fig|60890.4.peg.833"/>
<evidence type="ECO:0000313" key="2">
    <source>
        <dbReference type="Proteomes" id="UP000092565"/>
    </source>
</evidence>
<organism evidence="1 2">
    <name type="scientific">Phaeobacter gallaeciensis</name>
    <dbReference type="NCBI Taxonomy" id="60890"/>
    <lineage>
        <taxon>Bacteria</taxon>
        <taxon>Pseudomonadati</taxon>
        <taxon>Pseudomonadota</taxon>
        <taxon>Alphaproteobacteria</taxon>
        <taxon>Rhodobacterales</taxon>
        <taxon>Roseobacteraceae</taxon>
        <taxon>Phaeobacter</taxon>
    </lineage>
</organism>
<evidence type="ECO:0000313" key="1">
    <source>
        <dbReference type="EMBL" id="ANP35777.1"/>
    </source>
</evidence>
<sequence>MWLLWGTSLSIGSASAQVVGVDNGQGAPNGTEEILSAEYTGPTTRYAHGVLGDAVEWFGLSLTLAGPNGTAMRVEIELPKDHVFEDLKPRLVDLSLDGRADAVMVVETDMAQGAALALYGAGGKIAETPHIGQSNRWLAPISAADLDDDGHVELAYIDRPHLAKTLRIWRYDGRTLTEVVNLPGLTNHRIGQDFITSGIRNCENGPEIVTADASWSRIMASRLTVAGIKSRDIGPFSGTQSVEDALTCE</sequence>
<evidence type="ECO:0008006" key="3">
    <source>
        <dbReference type="Google" id="ProtNLM"/>
    </source>
</evidence>
<dbReference type="SUPFAM" id="SSF69318">
    <property type="entry name" value="Integrin alpha N-terminal domain"/>
    <property type="match status" value="1"/>
</dbReference>